<evidence type="ECO:0000313" key="1">
    <source>
        <dbReference type="EMBL" id="OGG05643.1"/>
    </source>
</evidence>
<gene>
    <name evidence="1" type="ORF">A3F83_04870</name>
</gene>
<dbReference type="EMBL" id="MFIX01000041">
    <property type="protein sequence ID" value="OGG05643.1"/>
    <property type="molecule type" value="Genomic_DNA"/>
</dbReference>
<dbReference type="InterPro" id="IPR008972">
    <property type="entry name" value="Cupredoxin"/>
</dbReference>
<dbReference type="SUPFAM" id="SSF49503">
    <property type="entry name" value="Cupredoxins"/>
    <property type="match status" value="1"/>
</dbReference>
<name>A0A1F5YZX0_9BACT</name>
<dbReference type="AlphaFoldDB" id="A0A1F5YZX0"/>
<dbReference type="PANTHER" id="PTHR36507:SF1">
    <property type="entry name" value="BLL1555 PROTEIN"/>
    <property type="match status" value="1"/>
</dbReference>
<comment type="caution">
    <text evidence="1">The sequence shown here is derived from an EMBL/GenBank/DDBJ whole genome shotgun (WGS) entry which is preliminary data.</text>
</comment>
<dbReference type="GO" id="GO:0030246">
    <property type="term" value="F:carbohydrate binding"/>
    <property type="evidence" value="ECO:0007669"/>
    <property type="project" value="InterPro"/>
</dbReference>
<dbReference type="SUPFAM" id="SSF49452">
    <property type="entry name" value="Starch-binding domain-like"/>
    <property type="match status" value="1"/>
</dbReference>
<dbReference type="Gene3D" id="2.60.40.420">
    <property type="entry name" value="Cupredoxins - blue copper proteins"/>
    <property type="match status" value="1"/>
</dbReference>
<sequence>MRNLIIIPLVILLCAGPLRAARLHGKVSLQQAEAKAPLSAYSRGVYVPGALDKKPAEGNPEGKEPKVIVWAEPVGAAPKFVQPAEKPRMIQQNKEFIPSVLAVQTGTTIGFPNLDPLYHNVFSYSKAKRFDLGRYQQGKSKDITFDQPGVVEVYCEIHENMHAYIMVIDTPYFTKTGKNGEFTLELPGGKYKVYAWIPNSKSEPAEVELSATGDTEVNFAF</sequence>
<accession>A0A1F5YZX0</accession>
<dbReference type="Proteomes" id="UP000179129">
    <property type="component" value="Unassembled WGS sequence"/>
</dbReference>
<dbReference type="STRING" id="1817867.A3F83_04870"/>
<protein>
    <recommendedName>
        <fullName evidence="3">Rhamnogalacturonan lyase domain-containing protein</fullName>
    </recommendedName>
</protein>
<dbReference type="PANTHER" id="PTHR36507">
    <property type="entry name" value="BLL1555 PROTEIN"/>
    <property type="match status" value="1"/>
</dbReference>
<proteinExistence type="predicted"/>
<dbReference type="InterPro" id="IPR052721">
    <property type="entry name" value="ET_Amicyanin"/>
</dbReference>
<evidence type="ECO:0000313" key="2">
    <source>
        <dbReference type="Proteomes" id="UP000179129"/>
    </source>
</evidence>
<evidence type="ECO:0008006" key="3">
    <source>
        <dbReference type="Google" id="ProtNLM"/>
    </source>
</evidence>
<organism evidence="1 2">
    <name type="scientific">Candidatus Glassbacteria bacterium RIFCSPLOWO2_12_FULL_58_11</name>
    <dbReference type="NCBI Taxonomy" id="1817867"/>
    <lineage>
        <taxon>Bacteria</taxon>
        <taxon>Candidatus Glassiibacteriota</taxon>
    </lineage>
</organism>
<dbReference type="InterPro" id="IPR013784">
    <property type="entry name" value="Carb-bd-like_fold"/>
</dbReference>
<reference evidence="1 2" key="1">
    <citation type="journal article" date="2016" name="Nat. Commun.">
        <title>Thousands of microbial genomes shed light on interconnected biogeochemical processes in an aquifer system.</title>
        <authorList>
            <person name="Anantharaman K."/>
            <person name="Brown C.T."/>
            <person name="Hug L.A."/>
            <person name="Sharon I."/>
            <person name="Castelle C.J."/>
            <person name="Probst A.J."/>
            <person name="Thomas B.C."/>
            <person name="Singh A."/>
            <person name="Wilkins M.J."/>
            <person name="Karaoz U."/>
            <person name="Brodie E.L."/>
            <person name="Williams K.H."/>
            <person name="Hubbard S.S."/>
            <person name="Banfield J.F."/>
        </authorList>
    </citation>
    <scope>NUCLEOTIDE SEQUENCE [LARGE SCALE GENOMIC DNA]</scope>
</reference>